<name>A0A0F7D4T9_9STAP</name>
<dbReference type="EMBL" id="FOTB01000002">
    <property type="protein sequence ID" value="SFK69928.1"/>
    <property type="molecule type" value="Genomic_DNA"/>
</dbReference>
<dbReference type="AlphaFoldDB" id="A0A0F7D4T9"/>
<dbReference type="Proteomes" id="UP000183090">
    <property type="component" value="Unassembled WGS sequence"/>
</dbReference>
<reference evidence="2 4" key="1">
    <citation type="journal article" date="2015" name="Int. J. Syst. Evol. Microbiol.">
        <title>Complete genome sequence of Salinicoccus halodurans H3B36, isolated from the Qaidam Basin in China.</title>
        <authorList>
            <person name="Jiang K."/>
            <person name="Xue Y."/>
            <person name="Ma Y."/>
        </authorList>
    </citation>
    <scope>NUCLEOTIDE SEQUENCE [LARGE SCALE GENOMIC DNA]</scope>
    <source>
        <strain evidence="2 4">H3B36</strain>
    </source>
</reference>
<sequence>MKFFLILSFVSLAFTACFGISGDPADERTPEESTEEDTEEVRTEEKQAPPEINPIDVTRPAFISNFFNGSYEYRTVTVHSSYAYMVDTLGEPAGKGSSIDGTYYHYDHIGFNFPSSVENVENLSELKADGIIIFPENFYKNDAVENFGWPTSDETSDFRMIYDSDNDNGYYVMMNYTQEDRISEIIIQFKDLSETEFYTDEGAD</sequence>
<evidence type="ECO:0000313" key="2">
    <source>
        <dbReference type="EMBL" id="AKG74815.1"/>
    </source>
</evidence>
<proteinExistence type="predicted"/>
<evidence type="ECO:0000256" key="1">
    <source>
        <dbReference type="SAM" id="MobiDB-lite"/>
    </source>
</evidence>
<dbReference type="EMBL" id="CP011366">
    <property type="protein sequence ID" value="AKG74815.1"/>
    <property type="molecule type" value="Genomic_DNA"/>
</dbReference>
<dbReference type="PROSITE" id="PS51257">
    <property type="entry name" value="PROKAR_LIPOPROTEIN"/>
    <property type="match status" value="1"/>
</dbReference>
<dbReference type="Proteomes" id="UP000034029">
    <property type="component" value="Chromosome"/>
</dbReference>
<evidence type="ECO:0000313" key="5">
    <source>
        <dbReference type="Proteomes" id="UP000183090"/>
    </source>
</evidence>
<evidence type="ECO:0008006" key="6">
    <source>
        <dbReference type="Google" id="ProtNLM"/>
    </source>
</evidence>
<reference evidence="4" key="2">
    <citation type="submission" date="2015-04" db="EMBL/GenBank/DDBJ databases">
        <title>Complete genome sequence of Salinicoccus halodurans strain H3B36, isolated from the Qaidam basin of China.</title>
        <authorList>
            <person name="Ma Y."/>
            <person name="Jiang K."/>
            <person name="Xue Y."/>
        </authorList>
    </citation>
    <scope>NUCLEOTIDE SEQUENCE [LARGE SCALE GENOMIC DNA]</scope>
    <source>
        <strain evidence="4">H3B36</strain>
    </source>
</reference>
<evidence type="ECO:0000313" key="4">
    <source>
        <dbReference type="Proteomes" id="UP000034029"/>
    </source>
</evidence>
<accession>A0A0F7D4T9</accession>
<feature type="region of interest" description="Disordered" evidence="1">
    <location>
        <begin position="23"/>
        <end position="54"/>
    </location>
</feature>
<protein>
    <recommendedName>
        <fullName evidence="6">Lipoprotein</fullName>
    </recommendedName>
</protein>
<reference evidence="3 5" key="3">
    <citation type="submission" date="2016-10" db="EMBL/GenBank/DDBJ databases">
        <authorList>
            <person name="Varghese N."/>
            <person name="Submissions S."/>
        </authorList>
    </citation>
    <scope>NUCLEOTIDE SEQUENCE [LARGE SCALE GENOMIC DNA]</scope>
    <source>
        <strain evidence="3 5">CGMCC 1.6501</strain>
    </source>
</reference>
<gene>
    <name evidence="2" type="ORF">AAT16_11815</name>
    <name evidence="3" type="ORF">SAMN05216235_1271</name>
</gene>
<dbReference type="RefSeq" id="WP_046790994.1">
    <property type="nucleotide sequence ID" value="NZ_CP011366.1"/>
</dbReference>
<dbReference type="KEGG" id="shv:AAT16_11815"/>
<evidence type="ECO:0000313" key="3">
    <source>
        <dbReference type="EMBL" id="SFK69928.1"/>
    </source>
</evidence>
<dbReference type="OrthoDB" id="2388709at2"/>
<organism evidence="3 5">
    <name type="scientific">Salinicoccus halodurans</name>
    <dbReference type="NCBI Taxonomy" id="407035"/>
    <lineage>
        <taxon>Bacteria</taxon>
        <taxon>Bacillati</taxon>
        <taxon>Bacillota</taxon>
        <taxon>Bacilli</taxon>
        <taxon>Bacillales</taxon>
        <taxon>Staphylococcaceae</taxon>
        <taxon>Salinicoccus</taxon>
    </lineage>
</organism>
<keyword evidence="4" id="KW-1185">Reference proteome</keyword>